<reference evidence="1" key="1">
    <citation type="journal article" date="2021" name="Proc. Natl. Acad. Sci. U.S.A.">
        <title>A Catalog of Tens of Thousands of Viruses from Human Metagenomes Reveals Hidden Associations with Chronic Diseases.</title>
        <authorList>
            <person name="Tisza M.J."/>
            <person name="Buck C.B."/>
        </authorList>
    </citation>
    <scope>NUCLEOTIDE SEQUENCE</scope>
    <source>
        <strain evidence="1">Ct8LX107</strain>
    </source>
</reference>
<accession>A0A8S5QPA9</accession>
<dbReference type="EMBL" id="BK015706">
    <property type="protein sequence ID" value="DAE21062.1"/>
    <property type="molecule type" value="Genomic_DNA"/>
</dbReference>
<sequence>MTETAKALYSFYSGFGLDAYPESNVPENAKLPYITYTVIEPDWRNAASHQARVWYRSESYKGINAKVDEITRAVGELLMLPTANGYVAIRPADPLVQYQPIANPEIKVAYLNFQINSYQSR</sequence>
<proteinExistence type="predicted"/>
<organism evidence="1">
    <name type="scientific">Siphoviridae sp. ct8LX107</name>
    <dbReference type="NCBI Taxonomy" id="2826169"/>
    <lineage>
        <taxon>Viruses</taxon>
        <taxon>Duplodnaviria</taxon>
        <taxon>Heunggongvirae</taxon>
        <taxon>Uroviricota</taxon>
        <taxon>Caudoviricetes</taxon>
    </lineage>
</organism>
<evidence type="ECO:0000313" key="1">
    <source>
        <dbReference type="EMBL" id="DAE21062.1"/>
    </source>
</evidence>
<protein>
    <submittedName>
        <fullName evidence="1">Uncharacterized protein</fullName>
    </submittedName>
</protein>
<name>A0A8S5QPA9_9CAUD</name>